<dbReference type="Proteomes" id="UP001177021">
    <property type="component" value="Unassembled WGS sequence"/>
</dbReference>
<evidence type="ECO:0000313" key="1">
    <source>
        <dbReference type="EMBL" id="CAJ2634849.1"/>
    </source>
</evidence>
<accession>A0ACB0IRG8</accession>
<dbReference type="EMBL" id="CASHSV030000002">
    <property type="protein sequence ID" value="CAJ2634849.1"/>
    <property type="molecule type" value="Genomic_DNA"/>
</dbReference>
<reference evidence="1" key="1">
    <citation type="submission" date="2023-10" db="EMBL/GenBank/DDBJ databases">
        <authorList>
            <person name="Rodriguez Cubillos JULIANA M."/>
            <person name="De Vega J."/>
        </authorList>
    </citation>
    <scope>NUCLEOTIDE SEQUENCE</scope>
</reference>
<evidence type="ECO:0000313" key="2">
    <source>
        <dbReference type="Proteomes" id="UP001177021"/>
    </source>
</evidence>
<protein>
    <submittedName>
        <fullName evidence="1">Uncharacterized protein</fullName>
    </submittedName>
</protein>
<keyword evidence="2" id="KW-1185">Reference proteome</keyword>
<name>A0ACB0IRG8_TRIPR</name>
<organism evidence="1 2">
    <name type="scientific">Trifolium pratense</name>
    <name type="common">Red clover</name>
    <dbReference type="NCBI Taxonomy" id="57577"/>
    <lineage>
        <taxon>Eukaryota</taxon>
        <taxon>Viridiplantae</taxon>
        <taxon>Streptophyta</taxon>
        <taxon>Embryophyta</taxon>
        <taxon>Tracheophyta</taxon>
        <taxon>Spermatophyta</taxon>
        <taxon>Magnoliopsida</taxon>
        <taxon>eudicotyledons</taxon>
        <taxon>Gunneridae</taxon>
        <taxon>Pentapetalae</taxon>
        <taxon>rosids</taxon>
        <taxon>fabids</taxon>
        <taxon>Fabales</taxon>
        <taxon>Fabaceae</taxon>
        <taxon>Papilionoideae</taxon>
        <taxon>50 kb inversion clade</taxon>
        <taxon>NPAAA clade</taxon>
        <taxon>Hologalegina</taxon>
        <taxon>IRL clade</taxon>
        <taxon>Trifolieae</taxon>
        <taxon>Trifolium</taxon>
    </lineage>
</organism>
<proteinExistence type="predicted"/>
<comment type="caution">
    <text evidence="1">The sequence shown here is derived from an EMBL/GenBank/DDBJ whole genome shotgun (WGS) entry which is preliminary data.</text>
</comment>
<gene>
    <name evidence="1" type="ORF">MILVUS5_LOCUS5651</name>
</gene>
<sequence length="714" mass="82377">MSFFNLDNFEFGNILPCTNFKEGWSTIFDGKYPHARFHHQNYPCGAVYTAAIRNNNVIIPEEGNPEEPHNIMEQHVDEQPFDNDRNNIFLGIFDSNGRGRRASMHIKAHLFNELSRLARENDNHMSEDIINRAFSSVENTFMEYVKNTYQNDETRIEDGSCCIASIIWGRTLYIANLGDSRAVLGSNGSTFKTLHVEKLTNDHSVSNEAIREELQARNPYVPEVVLHNQLTWNTSNIKVNRSIGYAQFKNNPINSLQNIPEIEQIRQVLVSAEPELHSRKIRNGDRFLILASHGFWNFMTNEKAANIVNRNPRDEIAKRLLSAALEKATEKRRAERVYDDMIIIVLFFSEGLSQRIEEDTPKRVVLHEGSLYSSNIIMASRKSDQSHQIPTSSIRNPRACVPTLTKREGSSIGKEWDICLRSSEFRSDIHQSGQSDLMEIKKMLQEMQRRVFKIEQQLSEHQPYPPVSAIELEMIGNVVSMGFKVEVEKSIFGDLDKEYIYARDMIEVAKQDVLKNHCMLFYVRYLHEKIIRPRELLNKFSFLNPKLISEAVESPNELHAEKFCTIATVFSESQKFKDKLILAPCNLRRYWVLLVINVNAETIYYIDSLNSETANYPNPVAYFQNPFDEHIKKTVGLKSNKFNWIKPKCPKKPNYEDSGYYVMKFMKDIITSANEIPVNCLPDTYSNDDLDEVKTDWASYLINSIKTTKSSTSV</sequence>